<dbReference type="PANTHER" id="PTHR46986">
    <property type="entry name" value="ENDORIBONUCLEASE YBEY, CHLOROPLASTIC"/>
    <property type="match status" value="1"/>
</dbReference>
<dbReference type="InterPro" id="IPR023091">
    <property type="entry name" value="MetalPrtase_cat_dom_sf_prd"/>
</dbReference>
<evidence type="ECO:0000256" key="4">
    <source>
        <dbReference type="ARBA" id="ARBA00022759"/>
    </source>
</evidence>
<dbReference type="GO" id="GO:0004222">
    <property type="term" value="F:metalloendopeptidase activity"/>
    <property type="evidence" value="ECO:0007669"/>
    <property type="project" value="InterPro"/>
</dbReference>
<evidence type="ECO:0000313" key="9">
    <source>
        <dbReference type="Proteomes" id="UP000625976"/>
    </source>
</evidence>
<evidence type="ECO:0000256" key="7">
    <source>
        <dbReference type="HAMAP-Rule" id="MF_00009"/>
    </source>
</evidence>
<evidence type="ECO:0000256" key="2">
    <source>
        <dbReference type="ARBA" id="ARBA00022722"/>
    </source>
</evidence>
<comment type="cofactor">
    <cofactor evidence="7">
        <name>Zn(2+)</name>
        <dbReference type="ChEBI" id="CHEBI:29105"/>
    </cofactor>
    <text evidence="7">Binds 1 zinc ion.</text>
</comment>
<keyword evidence="7" id="KW-0690">Ribosome biogenesis</keyword>
<evidence type="ECO:0000256" key="5">
    <source>
        <dbReference type="ARBA" id="ARBA00022801"/>
    </source>
</evidence>
<protein>
    <recommendedName>
        <fullName evidence="7">Endoribonuclease YbeY</fullName>
        <ecNumber evidence="7">3.1.-.-</ecNumber>
    </recommendedName>
</protein>
<gene>
    <name evidence="7 8" type="primary">ybeY</name>
    <name evidence="8" type="ORF">GCM10010976_05610</name>
</gene>
<comment type="caution">
    <text evidence="8">The sequence shown here is derived from an EMBL/GenBank/DDBJ whole genome shotgun (WGS) entry which is preliminary data.</text>
</comment>
<comment type="similarity">
    <text evidence="1 7">Belongs to the endoribonuclease YbeY family.</text>
</comment>
<dbReference type="SUPFAM" id="SSF55486">
    <property type="entry name" value="Metalloproteases ('zincins'), catalytic domain"/>
    <property type="match status" value="1"/>
</dbReference>
<organism evidence="8 9">
    <name type="scientific">Bizionia arctica</name>
    <dbReference type="NCBI Taxonomy" id="1495645"/>
    <lineage>
        <taxon>Bacteria</taxon>
        <taxon>Pseudomonadati</taxon>
        <taxon>Bacteroidota</taxon>
        <taxon>Flavobacteriia</taxon>
        <taxon>Flavobacteriales</taxon>
        <taxon>Flavobacteriaceae</taxon>
        <taxon>Bizionia</taxon>
    </lineage>
</organism>
<dbReference type="Proteomes" id="UP000625976">
    <property type="component" value="Unassembled WGS sequence"/>
</dbReference>
<comment type="function">
    <text evidence="7">Single strand-specific metallo-endoribonuclease involved in late-stage 70S ribosome quality control and in maturation of the 3' terminus of the 16S rRNA.</text>
</comment>
<keyword evidence="7" id="KW-0698">rRNA processing</keyword>
<dbReference type="RefSeq" id="WP_188461651.1">
    <property type="nucleotide sequence ID" value="NZ_BMFQ01000001.1"/>
</dbReference>
<dbReference type="Pfam" id="PF02130">
    <property type="entry name" value="YbeY"/>
    <property type="match status" value="1"/>
</dbReference>
<keyword evidence="4 7" id="KW-0255">Endonuclease</keyword>
<comment type="subcellular location">
    <subcellularLocation>
        <location evidence="7">Cytoplasm</location>
    </subcellularLocation>
</comment>
<dbReference type="EC" id="3.1.-.-" evidence="7"/>
<keyword evidence="5 7" id="KW-0378">Hydrolase</keyword>
<dbReference type="GO" id="GO:0004521">
    <property type="term" value="F:RNA endonuclease activity"/>
    <property type="evidence" value="ECO:0007669"/>
    <property type="project" value="UniProtKB-UniRule"/>
</dbReference>
<name>A0A917LKR7_9FLAO</name>
<sequence length="139" mass="16324">MISYNSENTFQLSNESQISTWLEKVILNEEKKLGEINFIFCDDDYLLKLNVEFLQHDTLTDIISFDYTVGKIIQGDVYISTERVADNAVDFEVSLEDELRRVMVHGILHYCGYKDKTDEDAKLMREKENHYLQLFANIQ</sequence>
<dbReference type="AlphaFoldDB" id="A0A917LKR7"/>
<keyword evidence="2 7" id="KW-0540">Nuclease</keyword>
<dbReference type="GO" id="GO:0006364">
    <property type="term" value="P:rRNA processing"/>
    <property type="evidence" value="ECO:0007669"/>
    <property type="project" value="UniProtKB-UniRule"/>
</dbReference>
<dbReference type="NCBIfam" id="TIGR00043">
    <property type="entry name" value="rRNA maturation RNase YbeY"/>
    <property type="match status" value="1"/>
</dbReference>
<dbReference type="Gene3D" id="3.40.390.30">
    <property type="entry name" value="Metalloproteases ('zincins'), catalytic domain"/>
    <property type="match status" value="1"/>
</dbReference>
<dbReference type="GO" id="GO:0005737">
    <property type="term" value="C:cytoplasm"/>
    <property type="evidence" value="ECO:0007669"/>
    <property type="project" value="UniProtKB-SubCell"/>
</dbReference>
<accession>A0A917LKR7</accession>
<reference evidence="8" key="1">
    <citation type="journal article" date="2014" name="Int. J. Syst. Evol. Microbiol.">
        <title>Complete genome sequence of Corynebacterium casei LMG S-19264T (=DSM 44701T), isolated from a smear-ripened cheese.</title>
        <authorList>
            <consortium name="US DOE Joint Genome Institute (JGI-PGF)"/>
            <person name="Walter F."/>
            <person name="Albersmeier A."/>
            <person name="Kalinowski J."/>
            <person name="Ruckert C."/>
        </authorList>
    </citation>
    <scope>NUCLEOTIDE SEQUENCE</scope>
    <source>
        <strain evidence="8">CGMCC 1.12751</strain>
    </source>
</reference>
<feature type="binding site" evidence="7">
    <location>
        <position position="105"/>
    </location>
    <ligand>
        <name>Zn(2+)</name>
        <dbReference type="ChEBI" id="CHEBI:29105"/>
        <note>catalytic</note>
    </ligand>
</feature>
<feature type="binding site" evidence="7">
    <location>
        <position position="109"/>
    </location>
    <ligand>
        <name>Zn(2+)</name>
        <dbReference type="ChEBI" id="CHEBI:29105"/>
        <note>catalytic</note>
    </ligand>
</feature>
<evidence type="ECO:0000256" key="6">
    <source>
        <dbReference type="ARBA" id="ARBA00022833"/>
    </source>
</evidence>
<keyword evidence="3 7" id="KW-0479">Metal-binding</keyword>
<evidence type="ECO:0000256" key="3">
    <source>
        <dbReference type="ARBA" id="ARBA00022723"/>
    </source>
</evidence>
<reference evidence="8" key="2">
    <citation type="submission" date="2020-09" db="EMBL/GenBank/DDBJ databases">
        <authorList>
            <person name="Sun Q."/>
            <person name="Zhou Y."/>
        </authorList>
    </citation>
    <scope>NUCLEOTIDE SEQUENCE</scope>
    <source>
        <strain evidence="8">CGMCC 1.12751</strain>
    </source>
</reference>
<dbReference type="EMBL" id="BMFQ01000001">
    <property type="protein sequence ID" value="GGG36811.1"/>
    <property type="molecule type" value="Genomic_DNA"/>
</dbReference>
<keyword evidence="9" id="KW-1185">Reference proteome</keyword>
<dbReference type="GO" id="GO:0008270">
    <property type="term" value="F:zinc ion binding"/>
    <property type="evidence" value="ECO:0007669"/>
    <property type="project" value="UniProtKB-UniRule"/>
</dbReference>
<evidence type="ECO:0000256" key="1">
    <source>
        <dbReference type="ARBA" id="ARBA00010875"/>
    </source>
</evidence>
<feature type="binding site" evidence="7">
    <location>
        <position position="115"/>
    </location>
    <ligand>
        <name>Zn(2+)</name>
        <dbReference type="ChEBI" id="CHEBI:29105"/>
        <note>catalytic</note>
    </ligand>
</feature>
<proteinExistence type="inferred from homology"/>
<keyword evidence="7" id="KW-0963">Cytoplasm</keyword>
<dbReference type="HAMAP" id="MF_00009">
    <property type="entry name" value="Endoribonucl_YbeY"/>
    <property type="match status" value="1"/>
</dbReference>
<dbReference type="InterPro" id="IPR002036">
    <property type="entry name" value="YbeY"/>
</dbReference>
<dbReference type="PANTHER" id="PTHR46986:SF1">
    <property type="entry name" value="ENDORIBONUCLEASE YBEY, CHLOROPLASTIC"/>
    <property type="match status" value="1"/>
</dbReference>
<evidence type="ECO:0000313" key="8">
    <source>
        <dbReference type="EMBL" id="GGG36811.1"/>
    </source>
</evidence>
<keyword evidence="6 7" id="KW-0862">Zinc</keyword>